<dbReference type="AlphaFoldDB" id="A0A061FGV9"/>
<accession>A0A061FGV9</accession>
<organism evidence="2 3">
    <name type="scientific">Theobroma cacao</name>
    <name type="common">Cacao</name>
    <name type="synonym">Cocoa</name>
    <dbReference type="NCBI Taxonomy" id="3641"/>
    <lineage>
        <taxon>Eukaryota</taxon>
        <taxon>Viridiplantae</taxon>
        <taxon>Streptophyta</taxon>
        <taxon>Embryophyta</taxon>
        <taxon>Tracheophyta</taxon>
        <taxon>Spermatophyta</taxon>
        <taxon>Magnoliopsida</taxon>
        <taxon>eudicotyledons</taxon>
        <taxon>Gunneridae</taxon>
        <taxon>Pentapetalae</taxon>
        <taxon>rosids</taxon>
        <taxon>malvids</taxon>
        <taxon>Malvales</taxon>
        <taxon>Malvaceae</taxon>
        <taxon>Byttnerioideae</taxon>
        <taxon>Theobroma</taxon>
    </lineage>
</organism>
<keyword evidence="3" id="KW-1185">Reference proteome</keyword>
<dbReference type="HOGENOM" id="CLU_1312091_0_0_1"/>
<dbReference type="EMBL" id="CM001886">
    <property type="protein sequence ID" value="EOY16580.1"/>
    <property type="molecule type" value="Genomic_DNA"/>
</dbReference>
<reference evidence="2 3" key="1">
    <citation type="journal article" date="2013" name="Genome Biol.">
        <title>The genome sequence of the most widely cultivated cacao type and its use to identify candidate genes regulating pod color.</title>
        <authorList>
            <person name="Motamayor J.C."/>
            <person name="Mockaitis K."/>
            <person name="Schmutz J."/>
            <person name="Haiminen N."/>
            <person name="Iii D.L."/>
            <person name="Cornejo O."/>
            <person name="Findley S.D."/>
            <person name="Zheng P."/>
            <person name="Utro F."/>
            <person name="Royaert S."/>
            <person name="Saski C."/>
            <person name="Jenkins J."/>
            <person name="Podicheti R."/>
            <person name="Zhao M."/>
            <person name="Scheffler B.E."/>
            <person name="Stack J.C."/>
            <person name="Feltus F.A."/>
            <person name="Mustiga G.M."/>
            <person name="Amores F."/>
            <person name="Phillips W."/>
            <person name="Marelli J.P."/>
            <person name="May G.D."/>
            <person name="Shapiro H."/>
            <person name="Ma J."/>
            <person name="Bustamante C.D."/>
            <person name="Schnell R.J."/>
            <person name="Main D."/>
            <person name="Gilbert D."/>
            <person name="Parida L."/>
            <person name="Kuhn D.N."/>
        </authorList>
    </citation>
    <scope>NUCLEOTIDE SEQUENCE [LARGE SCALE GENOMIC DNA]</scope>
    <source>
        <strain evidence="3">cv. Matina 1-6</strain>
    </source>
</reference>
<gene>
    <name evidence="2" type="ORF">TCM_035387</name>
</gene>
<dbReference type="Gramene" id="EOY16580">
    <property type="protein sequence ID" value="EOY16580"/>
    <property type="gene ID" value="TCM_035387"/>
</dbReference>
<evidence type="ECO:0000313" key="2">
    <source>
        <dbReference type="EMBL" id="EOY16580.1"/>
    </source>
</evidence>
<name>A0A061FGV9_THECC</name>
<evidence type="ECO:0000256" key="1">
    <source>
        <dbReference type="SAM" id="MobiDB-lite"/>
    </source>
</evidence>
<dbReference type="InParanoid" id="A0A061FGV9"/>
<feature type="region of interest" description="Disordered" evidence="1">
    <location>
        <begin position="1"/>
        <end position="23"/>
    </location>
</feature>
<protein>
    <submittedName>
        <fullName evidence="2">Uncharacterized protein</fullName>
    </submittedName>
</protein>
<sequence>MSPRAKQTKKTTYPASSDFAGVGSSSSSYGSSFLGNFMNASDAQKFRNNIGKLKVMPSRIIDFDYLESINFSLVKNFEILGWTYYLKLNQTYYESLVKDFYFTATHKFPDLKFSRSVSHWYRFITNVMAKRIIFTRELINNIHRIHTCIDDLGDVIDDGNLQSAFVFPLNNEGSSSYMRLCFPNRVLHLIINHTIHPHHFNYSKITKEDL</sequence>
<dbReference type="Proteomes" id="UP000026915">
    <property type="component" value="Chromosome 8"/>
</dbReference>
<proteinExistence type="predicted"/>
<evidence type="ECO:0000313" key="3">
    <source>
        <dbReference type="Proteomes" id="UP000026915"/>
    </source>
</evidence>